<sequence>MMSGPATKHIAVAAKIAAMMMLAIVTISTHVAPAMANRVAIVVNGSAITSGDVNRRVKLLQLQRERGNLKKKAQEQLIEEAIKMSEVRRLRASASDAQVNQSFARFASANKLSTKQMSQMLSQAGVGANHFKEFIRVQMSWPRVVNARFSSGGRMSTEDLVSKMLERGGEKPTTTEYILQQVIFVVPQSKRKAILGKRKREAEAMRGRFVDCNSTRQFAKGLKDVSVRDLGRIMQPALPGEWKALVEKTQEGKTTKTRVTDRGVEFIAVCTSRQVSDDLAAEMVFRSEQASEDPGQNQNSQKYLKELRERARIQYNN</sequence>
<protein>
    <submittedName>
        <fullName evidence="4">Peptidylprolyl isomerase</fullName>
    </submittedName>
</protein>
<dbReference type="AlphaFoldDB" id="A0A9X3ULT4"/>
<evidence type="ECO:0000313" key="5">
    <source>
        <dbReference type="Proteomes" id="UP001151234"/>
    </source>
</evidence>
<gene>
    <name evidence="4" type="ORF">OQ273_11480</name>
</gene>
<keyword evidence="5" id="KW-1185">Reference proteome</keyword>
<keyword evidence="1" id="KW-0732">Signal</keyword>
<dbReference type="PANTHER" id="PTHR47637">
    <property type="entry name" value="CHAPERONE SURA"/>
    <property type="match status" value="1"/>
</dbReference>
<accession>A0A9X3ULT4</accession>
<dbReference type="InterPro" id="IPR050280">
    <property type="entry name" value="OMP_Chaperone_SurA"/>
</dbReference>
<organism evidence="4 5">
    <name type="scientific">Hoeflea prorocentri</name>
    <dbReference type="NCBI Taxonomy" id="1922333"/>
    <lineage>
        <taxon>Bacteria</taxon>
        <taxon>Pseudomonadati</taxon>
        <taxon>Pseudomonadota</taxon>
        <taxon>Alphaproteobacteria</taxon>
        <taxon>Hyphomicrobiales</taxon>
        <taxon>Rhizobiaceae</taxon>
        <taxon>Hoeflea</taxon>
    </lineage>
</organism>
<comment type="caution">
    <text evidence="4">The sequence shown here is derived from an EMBL/GenBank/DDBJ whole genome shotgun (WGS) entry which is preliminary data.</text>
</comment>
<dbReference type="InterPro" id="IPR015391">
    <property type="entry name" value="SurA_N"/>
</dbReference>
<dbReference type="EMBL" id="JAPJZI010000001">
    <property type="protein sequence ID" value="MDA5399196.1"/>
    <property type="molecule type" value="Genomic_DNA"/>
</dbReference>
<keyword evidence="4" id="KW-0413">Isomerase</keyword>
<evidence type="ECO:0000256" key="1">
    <source>
        <dbReference type="ARBA" id="ARBA00022729"/>
    </source>
</evidence>
<feature type="domain" description="SurA N-terminal" evidence="3">
    <location>
        <begin position="37"/>
        <end position="140"/>
    </location>
</feature>
<dbReference type="InterPro" id="IPR027304">
    <property type="entry name" value="Trigger_fact/SurA_dom_sf"/>
</dbReference>
<dbReference type="Pfam" id="PF09312">
    <property type="entry name" value="SurA_N"/>
    <property type="match status" value="1"/>
</dbReference>
<name>A0A9X3ULT4_9HYPH</name>
<dbReference type="GO" id="GO:0003755">
    <property type="term" value="F:peptidyl-prolyl cis-trans isomerase activity"/>
    <property type="evidence" value="ECO:0007669"/>
    <property type="project" value="UniProtKB-KW"/>
</dbReference>
<reference evidence="4" key="1">
    <citation type="submission" date="2022-11" db="EMBL/GenBank/DDBJ databases">
        <title>Draft genome sequence of Hoeflea poritis E7-10 and Hoeflea prorocentri PM5-8, separated from scleractinian coral Porites lutea and marine dinoflagellate.</title>
        <authorList>
            <person name="Zhang G."/>
            <person name="Wei Q."/>
            <person name="Cai L."/>
        </authorList>
    </citation>
    <scope>NUCLEOTIDE SEQUENCE</scope>
    <source>
        <strain evidence="4">PM5-8</strain>
    </source>
</reference>
<dbReference type="PANTHER" id="PTHR47637:SF1">
    <property type="entry name" value="CHAPERONE SURA"/>
    <property type="match status" value="1"/>
</dbReference>
<evidence type="ECO:0000259" key="3">
    <source>
        <dbReference type="Pfam" id="PF09312"/>
    </source>
</evidence>
<proteinExistence type="predicted"/>
<evidence type="ECO:0000256" key="2">
    <source>
        <dbReference type="ARBA" id="ARBA00023110"/>
    </source>
</evidence>
<dbReference type="Gene3D" id="1.10.4030.10">
    <property type="entry name" value="Porin chaperone SurA, peptide-binding domain"/>
    <property type="match status" value="1"/>
</dbReference>
<dbReference type="SUPFAM" id="SSF109998">
    <property type="entry name" value="Triger factor/SurA peptide-binding domain-like"/>
    <property type="match status" value="1"/>
</dbReference>
<keyword evidence="2" id="KW-0697">Rotamase</keyword>
<dbReference type="Proteomes" id="UP001151234">
    <property type="component" value="Unassembled WGS sequence"/>
</dbReference>
<evidence type="ECO:0000313" key="4">
    <source>
        <dbReference type="EMBL" id="MDA5399196.1"/>
    </source>
</evidence>